<dbReference type="PANTHER" id="PTHR31087:SF60">
    <property type="entry name" value="PROTEIN LURP-ONE-RELATED 5"/>
    <property type="match status" value="1"/>
</dbReference>
<accession>A0A7C8YKK0</accession>
<dbReference type="EMBL" id="GISG01031385">
    <property type="protein sequence ID" value="MBA4620679.1"/>
    <property type="molecule type" value="Transcribed_RNA"/>
</dbReference>
<dbReference type="Pfam" id="PF04525">
    <property type="entry name" value="LOR"/>
    <property type="match status" value="1"/>
</dbReference>
<evidence type="ECO:0000313" key="2">
    <source>
        <dbReference type="EMBL" id="MBA4620679.1"/>
    </source>
</evidence>
<sequence length="233" mass="26155">MGEEKGFKSDEETQLTVCKTSLFFAGDGFTAYDCKGQLVFRVDSYGPEFREKDELVLMDASGRCLLTLRRKRPSLHNRWEGYLGERKEGEKPIFSAKRSWMIGRSGLTVEIYQNPGEEYQIEGSFSRRSCIMYDAITKEVMAEIRRKVDVAANVILGKDVFSLLLKPGFDAAFAMALVLVLDQVSSGDDGLIDVFLGASMVVRTGTVSEPVKIVDHRASQSERLDRIKPVDFD</sequence>
<dbReference type="SUPFAM" id="SSF54518">
    <property type="entry name" value="Tubby C-terminal domain-like"/>
    <property type="match status" value="1"/>
</dbReference>
<dbReference type="InterPro" id="IPR007612">
    <property type="entry name" value="LOR"/>
</dbReference>
<comment type="similarity">
    <text evidence="1">Belongs to the LOR family.</text>
</comment>
<proteinExistence type="inferred from homology"/>
<name>A0A7C8YKK0_OPUST</name>
<dbReference type="InterPro" id="IPR025659">
    <property type="entry name" value="Tubby-like_C"/>
</dbReference>
<protein>
    <submittedName>
        <fullName evidence="2">Uncharacterized protein</fullName>
    </submittedName>
</protein>
<dbReference type="Gene3D" id="2.40.160.200">
    <property type="entry name" value="LURP1-related"/>
    <property type="match status" value="1"/>
</dbReference>
<dbReference type="PANTHER" id="PTHR31087">
    <property type="match status" value="1"/>
</dbReference>
<dbReference type="AlphaFoldDB" id="A0A7C8YKK0"/>
<organism evidence="2">
    <name type="scientific">Opuntia streptacantha</name>
    <name type="common">Prickly pear cactus</name>
    <name type="synonym">Opuntia cardona</name>
    <dbReference type="NCBI Taxonomy" id="393608"/>
    <lineage>
        <taxon>Eukaryota</taxon>
        <taxon>Viridiplantae</taxon>
        <taxon>Streptophyta</taxon>
        <taxon>Embryophyta</taxon>
        <taxon>Tracheophyta</taxon>
        <taxon>Spermatophyta</taxon>
        <taxon>Magnoliopsida</taxon>
        <taxon>eudicotyledons</taxon>
        <taxon>Gunneridae</taxon>
        <taxon>Pentapetalae</taxon>
        <taxon>Caryophyllales</taxon>
        <taxon>Cactineae</taxon>
        <taxon>Cactaceae</taxon>
        <taxon>Opuntioideae</taxon>
        <taxon>Opuntia</taxon>
    </lineage>
</organism>
<reference evidence="2" key="1">
    <citation type="journal article" date="2013" name="J. Plant Res.">
        <title>Effect of fungi and light on seed germination of three Opuntia species from semiarid lands of central Mexico.</title>
        <authorList>
            <person name="Delgado-Sanchez P."/>
            <person name="Jimenez-Bremont J.F."/>
            <person name="Guerrero-Gonzalez Mde L."/>
            <person name="Flores J."/>
        </authorList>
    </citation>
    <scope>NUCLEOTIDE SEQUENCE</scope>
    <source>
        <tissue evidence="2">Cladode</tissue>
    </source>
</reference>
<evidence type="ECO:0000256" key="1">
    <source>
        <dbReference type="ARBA" id="ARBA00005437"/>
    </source>
</evidence>
<reference evidence="2" key="2">
    <citation type="submission" date="2020-07" db="EMBL/GenBank/DDBJ databases">
        <authorList>
            <person name="Vera ALvarez R."/>
            <person name="Arias-Moreno D.M."/>
            <person name="Jimenez-Jacinto V."/>
            <person name="Jimenez-Bremont J.F."/>
            <person name="Swaminathan K."/>
            <person name="Moose S.P."/>
            <person name="Guerrero-Gonzalez M.L."/>
            <person name="Marino-Ramirez L."/>
            <person name="Landsman D."/>
            <person name="Rodriguez-Kessler M."/>
            <person name="Delgado-Sanchez P."/>
        </authorList>
    </citation>
    <scope>NUCLEOTIDE SEQUENCE</scope>
    <source>
        <tissue evidence="2">Cladode</tissue>
    </source>
</reference>
<dbReference type="InterPro" id="IPR038595">
    <property type="entry name" value="LOR_sf"/>
</dbReference>